<feature type="transmembrane region" description="Helical" evidence="2">
    <location>
        <begin position="15"/>
        <end position="35"/>
    </location>
</feature>
<evidence type="ECO:0000256" key="2">
    <source>
        <dbReference type="SAM" id="Phobius"/>
    </source>
</evidence>
<dbReference type="EMBL" id="CP001737">
    <property type="protein sequence ID" value="ACV76987.1"/>
    <property type="molecule type" value="Genomic_DNA"/>
</dbReference>
<dbReference type="AlphaFoldDB" id="C8X7B8"/>
<keyword evidence="2" id="KW-1133">Transmembrane helix</keyword>
<protein>
    <recommendedName>
        <fullName evidence="5">Integral membrane protein</fullName>
    </recommendedName>
</protein>
<feature type="transmembrane region" description="Helical" evidence="2">
    <location>
        <begin position="117"/>
        <end position="139"/>
    </location>
</feature>
<dbReference type="RefSeq" id="WP_015745904.1">
    <property type="nucleotide sequence ID" value="NC_013235.1"/>
</dbReference>
<organism evidence="3 4">
    <name type="scientific">Nakamurella multipartita (strain ATCC 700099 / DSM 44233 / CIP 104796 / JCM 9543 / NBRC 105858 / Y-104)</name>
    <name type="common">Microsphaera multipartita</name>
    <dbReference type="NCBI Taxonomy" id="479431"/>
    <lineage>
        <taxon>Bacteria</taxon>
        <taxon>Bacillati</taxon>
        <taxon>Actinomycetota</taxon>
        <taxon>Actinomycetes</taxon>
        <taxon>Nakamurellales</taxon>
        <taxon>Nakamurellaceae</taxon>
        <taxon>Nakamurella</taxon>
    </lineage>
</organism>
<evidence type="ECO:0000313" key="4">
    <source>
        <dbReference type="Proteomes" id="UP000002218"/>
    </source>
</evidence>
<dbReference type="InParanoid" id="C8X7B8"/>
<proteinExistence type="predicted"/>
<keyword evidence="2" id="KW-0812">Transmembrane</keyword>
<dbReference type="eggNOG" id="COG4325">
    <property type="taxonomic scope" value="Bacteria"/>
</dbReference>
<feature type="transmembrane region" description="Helical" evidence="2">
    <location>
        <begin position="81"/>
        <end position="105"/>
    </location>
</feature>
<dbReference type="KEGG" id="nml:Namu_0572"/>
<feature type="compositionally biased region" description="Pro residues" evidence="1">
    <location>
        <begin position="259"/>
        <end position="269"/>
    </location>
</feature>
<feature type="transmembrane region" description="Helical" evidence="2">
    <location>
        <begin position="56"/>
        <end position="75"/>
    </location>
</feature>
<feature type="region of interest" description="Disordered" evidence="1">
    <location>
        <begin position="236"/>
        <end position="269"/>
    </location>
</feature>
<reference evidence="3 4" key="2">
    <citation type="journal article" date="2010" name="Stand. Genomic Sci.">
        <title>Complete genome sequence of Nakamurella multipartita type strain (Y-104).</title>
        <authorList>
            <person name="Tice H."/>
            <person name="Mayilraj S."/>
            <person name="Sims D."/>
            <person name="Lapidus A."/>
            <person name="Nolan M."/>
            <person name="Lucas S."/>
            <person name="Glavina Del Rio T."/>
            <person name="Copeland A."/>
            <person name="Cheng J.F."/>
            <person name="Meincke L."/>
            <person name="Bruce D."/>
            <person name="Goodwin L."/>
            <person name="Pitluck S."/>
            <person name="Ivanova N."/>
            <person name="Mavromatis K."/>
            <person name="Ovchinnikova G."/>
            <person name="Pati A."/>
            <person name="Chen A."/>
            <person name="Palaniappan K."/>
            <person name="Land M."/>
            <person name="Hauser L."/>
            <person name="Chang Y.J."/>
            <person name="Jeffries C.D."/>
            <person name="Detter J.C."/>
            <person name="Brettin T."/>
            <person name="Rohde M."/>
            <person name="Goker M."/>
            <person name="Bristow J."/>
            <person name="Eisen J.A."/>
            <person name="Markowitz V."/>
            <person name="Hugenholtz P."/>
            <person name="Kyrpides N.C."/>
            <person name="Klenk H.P."/>
            <person name="Chen F."/>
        </authorList>
    </citation>
    <scope>NUCLEOTIDE SEQUENCE [LARGE SCALE GENOMIC DNA]</scope>
    <source>
        <strain evidence="4">ATCC 700099 / DSM 44233 / CIP 104796 / JCM 9543 / NBRC 105858 / Y-104</strain>
    </source>
</reference>
<accession>C8X7B8</accession>
<keyword evidence="2" id="KW-0472">Membrane</keyword>
<keyword evidence="4" id="KW-1185">Reference proteome</keyword>
<name>C8X7B8_NAKMY</name>
<gene>
    <name evidence="3" type="ordered locus">Namu_0572</name>
</gene>
<dbReference type="STRING" id="479431.Namu_0572"/>
<evidence type="ECO:0000256" key="1">
    <source>
        <dbReference type="SAM" id="MobiDB-lite"/>
    </source>
</evidence>
<reference evidence="4" key="1">
    <citation type="submission" date="2009-09" db="EMBL/GenBank/DDBJ databases">
        <title>The complete genome of Nakamurella multipartita DSM 44233.</title>
        <authorList>
            <consortium name="US DOE Joint Genome Institute (JGI-PGF)"/>
            <person name="Lucas S."/>
            <person name="Copeland A."/>
            <person name="Lapidus A."/>
            <person name="Glavina del Rio T."/>
            <person name="Dalin E."/>
            <person name="Tice H."/>
            <person name="Bruce D."/>
            <person name="Goodwin L."/>
            <person name="Pitluck S."/>
            <person name="Kyrpides N."/>
            <person name="Mavromatis K."/>
            <person name="Ivanova N."/>
            <person name="Ovchinnikova G."/>
            <person name="Sims D."/>
            <person name="Meincke L."/>
            <person name="Brettin T."/>
            <person name="Detter J.C."/>
            <person name="Han C."/>
            <person name="Larimer F."/>
            <person name="Land M."/>
            <person name="Hauser L."/>
            <person name="Markowitz V."/>
            <person name="Cheng J.-F."/>
            <person name="Hugenholtz P."/>
            <person name="Woyke T."/>
            <person name="Wu D."/>
            <person name="Klenk H.-P."/>
            <person name="Eisen J.A."/>
        </authorList>
    </citation>
    <scope>NUCLEOTIDE SEQUENCE [LARGE SCALE GENOMIC DNA]</scope>
    <source>
        <strain evidence="4">ATCC 700099 / DSM 44233 / CIP 104796 / JCM 9543 / NBRC 105858 / Y-104</strain>
    </source>
</reference>
<evidence type="ECO:0000313" key="3">
    <source>
        <dbReference type="EMBL" id="ACV76987.1"/>
    </source>
</evidence>
<dbReference type="HOGENOM" id="CLU_067076_0_0_11"/>
<sequence length="269" mass="29518">MGQWWQENIIEPGKLPLLLCFAAFIVTFLSTRLITRLIRAGIGPFRNNVSSSGVHVHHAVPGILLLILGTIMALRGPDSPWIEIAGVLSGIGISLILDEFALILHLQDVYWSNEGRISVEMIGLATAVFGFVLLGFSPLGVDELSVDDVELRLTLTTAAVLHFVLLVVCVLKGKYRSALVGCFVSPVAWWAAFRLARPGSRWGQRYRGRKLERAKRREAKFQAKWDPRWRWLSDAIAGAPSRPDPPPEPDPDHDQAPAAVPPPASGPAS</sequence>
<dbReference type="Proteomes" id="UP000002218">
    <property type="component" value="Chromosome"/>
</dbReference>
<feature type="transmembrane region" description="Helical" evidence="2">
    <location>
        <begin position="151"/>
        <end position="171"/>
    </location>
</feature>
<evidence type="ECO:0008006" key="5">
    <source>
        <dbReference type="Google" id="ProtNLM"/>
    </source>
</evidence>
<feature type="transmembrane region" description="Helical" evidence="2">
    <location>
        <begin position="178"/>
        <end position="196"/>
    </location>
</feature>